<name>A0ABN0RB59_9LIST</name>
<accession>A0ABN0RB59</accession>
<gene>
    <name evidence="2" type="ORF">MFLO_15970</name>
</gene>
<feature type="compositionally biased region" description="Basic residues" evidence="1">
    <location>
        <begin position="1"/>
        <end position="11"/>
    </location>
</feature>
<keyword evidence="3" id="KW-1185">Reference proteome</keyword>
<proteinExistence type="predicted"/>
<dbReference type="Proteomes" id="UP000019249">
    <property type="component" value="Unassembled WGS sequence"/>
</dbReference>
<evidence type="ECO:0008006" key="4">
    <source>
        <dbReference type="Google" id="ProtNLM"/>
    </source>
</evidence>
<reference evidence="2 3" key="1">
    <citation type="journal article" date="2014" name="Int. J. Syst. Evol. Microbiol.">
        <title>Listeria floridensis sp. nov., Listeria aquatica sp. nov., Listeria cornellensis sp. nov., Listeria riparia sp. nov. and Listeria grandensis sp. nov., from agricultural and natural environments.</title>
        <authorList>
            <person name="den Bakker H.C."/>
            <person name="Warchocki S."/>
            <person name="Wright E.M."/>
            <person name="Allred A.F."/>
            <person name="Ahlstrom C."/>
            <person name="Manuel C.S."/>
            <person name="Stasiewicz M.J."/>
            <person name="Burrell A."/>
            <person name="Roof S."/>
            <person name="Strawn L."/>
            <person name="Fortes E.D."/>
            <person name="Nightingale K.K."/>
            <person name="Kephart D."/>
            <person name="Wiedmann M."/>
        </authorList>
    </citation>
    <scope>NUCLEOTIDE SEQUENCE [LARGE SCALE GENOMIC DNA]</scope>
    <source>
        <strain evidence="2 3">FSL S10-1187</strain>
    </source>
</reference>
<sequence>MRCKNDRKKNKKTTEAQRRAMKKYREKNKEKIKIQGAKGSGKYFIRNHATLDDLEDFENLIEERKKSFKKGLTIYQY</sequence>
<organism evidence="2 3">
    <name type="scientific">Listeria floridensis FSL S10-1187</name>
    <dbReference type="NCBI Taxonomy" id="1265817"/>
    <lineage>
        <taxon>Bacteria</taxon>
        <taxon>Bacillati</taxon>
        <taxon>Bacillota</taxon>
        <taxon>Bacilli</taxon>
        <taxon>Bacillales</taxon>
        <taxon>Listeriaceae</taxon>
        <taxon>Listeria</taxon>
    </lineage>
</organism>
<evidence type="ECO:0000313" key="3">
    <source>
        <dbReference type="Proteomes" id="UP000019249"/>
    </source>
</evidence>
<protein>
    <recommendedName>
        <fullName evidence="4">Phage protein</fullName>
    </recommendedName>
</protein>
<evidence type="ECO:0000313" key="2">
    <source>
        <dbReference type="EMBL" id="EUJ23462.1"/>
    </source>
</evidence>
<feature type="region of interest" description="Disordered" evidence="1">
    <location>
        <begin position="1"/>
        <end position="32"/>
    </location>
</feature>
<dbReference type="EMBL" id="AODF01000074">
    <property type="protein sequence ID" value="EUJ23462.1"/>
    <property type="molecule type" value="Genomic_DNA"/>
</dbReference>
<comment type="caution">
    <text evidence="2">The sequence shown here is derived from an EMBL/GenBank/DDBJ whole genome shotgun (WGS) entry which is preliminary data.</text>
</comment>
<evidence type="ECO:0000256" key="1">
    <source>
        <dbReference type="SAM" id="MobiDB-lite"/>
    </source>
</evidence>